<sequence length="1093" mass="115823">MASPFTAVGTSPGPARAEVNNQRTTRAVAAVTGQRKVNGGATGGGNDDSPDSVVRKLGFDADNTPPSTTGANPVGEAFPSLRTPVSPSSSAVTISALLVLQPSNDQSPAPGSLDGSQLSCSDLVTPSRVLGKSSGRSGSLRKILREGNHTLMTISPGSSTAEFAAGLEGSQEGLLSSREDQPVELACEEDADDQDTAVEGTPTNRQATGLNDPNSGKATGWTQYYRVFAVDEEDLGDASPQVPKPTPHKEDDLTQFDCLTMTECPRCGKAFRTKADVKNHMLTCTHRVRSGSLLTARTHDGSLDSLSALDGPALGDAATEEDLMRTPMSLHSVPGPALPLPQQQQGPQQSGTKATPGTGGQTLFLHETPQVPPGGSPMKLPDFGKSNRSLDSSSGMVSPSPIDPAAWTSQVVRDPSTSLSPSTSSGDNLEAFFGKRVSSLGKKASSSPQRTALASPPSMTAIPEAEVVDWDAEIETFLASVGSSRSSSMGQRRTRAQLRPFSDTEDPGLVVPAGPTGPTPPDWQVTWASRRAFSARHGRLPARDSTTSCTVEMMNCTSMMLSVRDPDSNLISRIDHVSHLKDLSVLDPLPEEPYTTTTSPAGGIYPHSLDQVSACPDLLTGSGRGSDSDTVAGTGPSRIPRRSPKTSHRPVLSLMPSPSNNAGSAGEVSTSHRCSHCGRTFASREKLAVHERVCQKVFMTKAKNTALEAFVRSTFAEDDTAVRDLSTTRTTVVKPQPKRTGGGGGGGSPKPVSRDRSRGGARKGPTRRTEPGKRQQQSDSPELRNTEQRSSMMTSREAELRSSLLSTARKSRGSLLAALARDDSSACLVGGRASVDKDEGWQRRSAELARKYTNWSQSILRSSLEAANKAAEPTATVGATEEASLAAADLINPWDSSRAPKGVPTEPSGVHSEQSRISRRAVSFAGVNEPANIPPKERPQPSESRLSLAYDSAVDKKSQLASSQNHQPEPHEDSLPSSRLFMQNTNQAAEAPPPPPVVSNSMSSRGSMSIEDIIRKYSSMSKVEIVESPRHSRDHRVVRRPSGDKPTTPNAGPDVPEEHSSGSSDRPLYDPSKYYGDNSDDDTRTTGFSAPEG</sequence>
<keyword evidence="1" id="KW-0863">Zinc-finger</keyword>
<feature type="region of interest" description="Disordered" evidence="2">
    <location>
        <begin position="726"/>
        <end position="803"/>
    </location>
</feature>
<gene>
    <name evidence="4" type="ORF">Pmar_PMAR001057</name>
</gene>
<dbReference type="PROSITE" id="PS00028">
    <property type="entry name" value="ZINC_FINGER_C2H2_1"/>
    <property type="match status" value="1"/>
</dbReference>
<dbReference type="AlphaFoldDB" id="C5KTF5"/>
<keyword evidence="1" id="KW-0479">Metal-binding</keyword>
<feature type="compositionally biased region" description="Polar residues" evidence="2">
    <location>
        <begin position="386"/>
        <end position="397"/>
    </location>
</feature>
<dbReference type="OrthoDB" id="448404at2759"/>
<evidence type="ECO:0000313" key="4">
    <source>
        <dbReference type="EMBL" id="EER12260.1"/>
    </source>
</evidence>
<proteinExistence type="predicted"/>
<dbReference type="RefSeq" id="XP_002780465.1">
    <property type="nucleotide sequence ID" value="XM_002780419.1"/>
</dbReference>
<feature type="region of interest" description="Disordered" evidence="2">
    <location>
        <begin position="891"/>
        <end position="1093"/>
    </location>
</feature>
<feature type="compositionally biased region" description="Polar residues" evidence="2">
    <location>
        <begin position="975"/>
        <end position="988"/>
    </location>
</feature>
<dbReference type="Proteomes" id="UP000007800">
    <property type="component" value="Unassembled WGS sequence"/>
</dbReference>
<feature type="region of interest" description="Disordered" evidence="2">
    <location>
        <begin position="502"/>
        <end position="521"/>
    </location>
</feature>
<feature type="compositionally biased region" description="Polar residues" evidence="2">
    <location>
        <begin position="201"/>
        <end position="217"/>
    </location>
</feature>
<evidence type="ECO:0000256" key="1">
    <source>
        <dbReference type="PROSITE-ProRule" id="PRU00042"/>
    </source>
</evidence>
<feature type="compositionally biased region" description="Low complexity" evidence="2">
    <location>
        <begin position="340"/>
        <end position="349"/>
    </location>
</feature>
<dbReference type="GO" id="GO:0008270">
    <property type="term" value="F:zinc ion binding"/>
    <property type="evidence" value="ECO:0007669"/>
    <property type="project" value="UniProtKB-KW"/>
</dbReference>
<dbReference type="SMART" id="SM00355">
    <property type="entry name" value="ZnF_C2H2"/>
    <property type="match status" value="2"/>
</dbReference>
<evidence type="ECO:0000256" key="2">
    <source>
        <dbReference type="SAM" id="MobiDB-lite"/>
    </source>
</evidence>
<dbReference type="InParanoid" id="C5KTF5"/>
<keyword evidence="1" id="KW-0862">Zinc</keyword>
<dbReference type="GeneID" id="9061426"/>
<feature type="region of interest" description="Disordered" evidence="2">
    <location>
        <begin position="328"/>
        <end position="428"/>
    </location>
</feature>
<dbReference type="OMA" id="MLTCTHR"/>
<evidence type="ECO:0000313" key="5">
    <source>
        <dbReference type="Proteomes" id="UP000007800"/>
    </source>
</evidence>
<protein>
    <recommendedName>
        <fullName evidence="3">C2H2-type domain-containing protein</fullName>
    </recommendedName>
</protein>
<dbReference type="EMBL" id="GG676168">
    <property type="protein sequence ID" value="EER12260.1"/>
    <property type="molecule type" value="Genomic_DNA"/>
</dbReference>
<accession>C5KTF5</accession>
<dbReference type="Pfam" id="PF00096">
    <property type="entry name" value="zf-C2H2"/>
    <property type="match status" value="2"/>
</dbReference>
<feature type="compositionally biased region" description="Low complexity" evidence="2">
    <location>
        <begin position="998"/>
        <end position="1009"/>
    </location>
</feature>
<feature type="compositionally biased region" description="Basic residues" evidence="2">
    <location>
        <begin position="639"/>
        <end position="648"/>
    </location>
</feature>
<dbReference type="PROSITE" id="PS50157">
    <property type="entry name" value="ZINC_FINGER_C2H2_2"/>
    <property type="match status" value="2"/>
</dbReference>
<feature type="domain" description="C2H2-type" evidence="3">
    <location>
        <begin position="672"/>
        <end position="693"/>
    </location>
</feature>
<dbReference type="InterPro" id="IPR013087">
    <property type="entry name" value="Znf_C2H2_type"/>
</dbReference>
<evidence type="ECO:0000259" key="3">
    <source>
        <dbReference type="PROSITE" id="PS50157"/>
    </source>
</evidence>
<feature type="compositionally biased region" description="Polar residues" evidence="2">
    <location>
        <begin position="656"/>
        <end position="672"/>
    </location>
</feature>
<feature type="region of interest" description="Disordered" evidence="2">
    <location>
        <begin position="189"/>
        <end position="217"/>
    </location>
</feature>
<feature type="domain" description="C2H2-type" evidence="3">
    <location>
        <begin position="262"/>
        <end position="286"/>
    </location>
</feature>
<feature type="compositionally biased region" description="Low complexity" evidence="2">
    <location>
        <begin position="415"/>
        <end position="425"/>
    </location>
</feature>
<name>C5KTF5_PERM5</name>
<keyword evidence="5" id="KW-1185">Reference proteome</keyword>
<dbReference type="Gene3D" id="3.30.160.60">
    <property type="entry name" value="Classic Zinc Finger"/>
    <property type="match status" value="1"/>
</dbReference>
<organism evidence="5">
    <name type="scientific">Perkinsus marinus (strain ATCC 50983 / TXsc)</name>
    <dbReference type="NCBI Taxonomy" id="423536"/>
    <lineage>
        <taxon>Eukaryota</taxon>
        <taxon>Sar</taxon>
        <taxon>Alveolata</taxon>
        <taxon>Perkinsozoa</taxon>
        <taxon>Perkinsea</taxon>
        <taxon>Perkinsida</taxon>
        <taxon>Perkinsidae</taxon>
        <taxon>Perkinsus</taxon>
    </lineage>
</organism>
<feature type="region of interest" description="Disordered" evidence="2">
    <location>
        <begin position="619"/>
        <end position="672"/>
    </location>
</feature>
<feature type="region of interest" description="Disordered" evidence="2">
    <location>
        <begin position="1"/>
        <end position="87"/>
    </location>
</feature>
<reference evidence="4 5" key="1">
    <citation type="submission" date="2008-07" db="EMBL/GenBank/DDBJ databases">
        <authorList>
            <person name="El-Sayed N."/>
            <person name="Caler E."/>
            <person name="Inman J."/>
            <person name="Amedeo P."/>
            <person name="Hass B."/>
            <person name="Wortman J."/>
        </authorList>
    </citation>
    <scope>NUCLEOTIDE SEQUENCE [LARGE SCALE GENOMIC DNA]</scope>
    <source>
        <strain evidence="5">ATCC 50983 / TXsc</strain>
    </source>
</reference>